<proteinExistence type="predicted"/>
<feature type="domain" description="HTH LytTR-type" evidence="4">
    <location>
        <begin position="169"/>
        <end position="274"/>
    </location>
</feature>
<dbReference type="GO" id="GO:0003677">
    <property type="term" value="F:DNA binding"/>
    <property type="evidence" value="ECO:0007669"/>
    <property type="project" value="InterPro"/>
</dbReference>
<keyword evidence="6" id="KW-1185">Reference proteome</keyword>
<dbReference type="InterPro" id="IPR011006">
    <property type="entry name" value="CheY-like_superfamily"/>
</dbReference>
<evidence type="ECO:0000256" key="1">
    <source>
        <dbReference type="ARBA" id="ARBA00023012"/>
    </source>
</evidence>
<keyword evidence="1" id="KW-0902">Two-component regulatory system</keyword>
<dbReference type="STRING" id="1348114.OM33_10170"/>
<evidence type="ECO:0000259" key="4">
    <source>
        <dbReference type="PROSITE" id="PS50930"/>
    </source>
</evidence>
<dbReference type="FunFam" id="3.40.50.2300:FF:000051">
    <property type="entry name" value="Two-component response regulator yehT"/>
    <property type="match status" value="1"/>
</dbReference>
<dbReference type="SMART" id="SM00448">
    <property type="entry name" value="REC"/>
    <property type="match status" value="1"/>
</dbReference>
<dbReference type="AlphaFoldDB" id="A0A0A7EHD0"/>
<feature type="domain" description="Response regulatory" evidence="3">
    <location>
        <begin position="5"/>
        <end position="120"/>
    </location>
</feature>
<dbReference type="InterPro" id="IPR001789">
    <property type="entry name" value="Sig_transdc_resp-reg_receiver"/>
</dbReference>
<sequence length="274" mass="30645">MNTIKTLIVDDEPLARKGLSIRLRDFPHIEVVGLCKNGEEALAECKRQQVDLMFLDIQMPGLSGLEVVKHLSDSAIGIPAIVFVTAFDQYAVKAFEIHALDYLLKPVDDNRLKKAVEKVQTYLKSQEDTSHKRKLASFVAGITGNNCEEILKKLAAGDKLEETRFPESIAVKEQGEIVRVQVSSIQWVDAAGDYMCLHCADGKTHILRKTMKELEAELDPKEFVRVHRSAIVNSKQINKLVTQVSGEYLLVLENGQELKVSRSYRDKVKAALAS</sequence>
<dbReference type="Gene3D" id="2.40.50.1020">
    <property type="entry name" value="LytTr DNA-binding domain"/>
    <property type="match status" value="1"/>
</dbReference>
<accession>A0A0A7EHD0</accession>
<dbReference type="KEGG" id="pseo:OM33_10170"/>
<evidence type="ECO:0000313" key="6">
    <source>
        <dbReference type="Proteomes" id="UP000030341"/>
    </source>
</evidence>
<organism evidence="5 6">
    <name type="scientific">Pseudoalteromonas piratica</name>
    <dbReference type="NCBI Taxonomy" id="1348114"/>
    <lineage>
        <taxon>Bacteria</taxon>
        <taxon>Pseudomonadati</taxon>
        <taxon>Pseudomonadota</taxon>
        <taxon>Gammaproteobacteria</taxon>
        <taxon>Alteromonadales</taxon>
        <taxon>Pseudoalteromonadaceae</taxon>
        <taxon>Pseudoalteromonas</taxon>
    </lineage>
</organism>
<reference evidence="5 6" key="1">
    <citation type="submission" date="2014-11" db="EMBL/GenBank/DDBJ databases">
        <title>Complete Genome Sequence of Pseudoalteromonas sp. Strain OCN003 Isolated from Kaneohe Bay, Oahu, Hawaii.</title>
        <authorList>
            <person name="Beurmann S."/>
            <person name="Videau P."/>
            <person name="Ushijima B."/>
            <person name="Smith A.M."/>
            <person name="Aeby G.S."/>
            <person name="Callahan S.M."/>
            <person name="Belcaid M."/>
        </authorList>
    </citation>
    <scope>NUCLEOTIDE SEQUENCE [LARGE SCALE GENOMIC DNA]</scope>
    <source>
        <strain evidence="5 6">OCN003</strain>
    </source>
</reference>
<dbReference type="Proteomes" id="UP000030341">
    <property type="component" value="Chromosome 1"/>
</dbReference>
<dbReference type="Gene3D" id="3.40.50.2300">
    <property type="match status" value="1"/>
</dbReference>
<dbReference type="Pfam" id="PF04397">
    <property type="entry name" value="LytTR"/>
    <property type="match status" value="1"/>
</dbReference>
<dbReference type="RefSeq" id="WP_038641388.1">
    <property type="nucleotide sequence ID" value="NZ_CP009888.1"/>
</dbReference>
<dbReference type="PANTHER" id="PTHR37299:SF1">
    <property type="entry name" value="STAGE 0 SPORULATION PROTEIN A HOMOLOG"/>
    <property type="match status" value="1"/>
</dbReference>
<gene>
    <name evidence="5" type="ORF">OM33_10170</name>
</gene>
<dbReference type="HOGENOM" id="CLU_000445_14_1_6"/>
<dbReference type="PROSITE" id="PS50930">
    <property type="entry name" value="HTH_LYTTR"/>
    <property type="match status" value="1"/>
</dbReference>
<evidence type="ECO:0000313" key="5">
    <source>
        <dbReference type="EMBL" id="AIY65471.1"/>
    </source>
</evidence>
<dbReference type="SMART" id="SM00850">
    <property type="entry name" value="LytTR"/>
    <property type="match status" value="1"/>
</dbReference>
<protein>
    <submittedName>
        <fullName evidence="5">Chemotaxis protein CheY</fullName>
    </submittedName>
</protein>
<dbReference type="PANTHER" id="PTHR37299">
    <property type="entry name" value="TRANSCRIPTIONAL REGULATOR-RELATED"/>
    <property type="match status" value="1"/>
</dbReference>
<keyword evidence="2" id="KW-0597">Phosphoprotein</keyword>
<dbReference type="InterPro" id="IPR007492">
    <property type="entry name" value="LytTR_DNA-bd_dom"/>
</dbReference>
<name>A0A0A7EHD0_9GAMM</name>
<dbReference type="Pfam" id="PF00072">
    <property type="entry name" value="Response_reg"/>
    <property type="match status" value="1"/>
</dbReference>
<dbReference type="SUPFAM" id="SSF52172">
    <property type="entry name" value="CheY-like"/>
    <property type="match status" value="1"/>
</dbReference>
<dbReference type="EMBL" id="CP009888">
    <property type="protein sequence ID" value="AIY65471.1"/>
    <property type="molecule type" value="Genomic_DNA"/>
</dbReference>
<dbReference type="OrthoDB" id="236568at2"/>
<dbReference type="PROSITE" id="PS50110">
    <property type="entry name" value="RESPONSE_REGULATORY"/>
    <property type="match status" value="1"/>
</dbReference>
<evidence type="ECO:0000256" key="2">
    <source>
        <dbReference type="PROSITE-ProRule" id="PRU00169"/>
    </source>
</evidence>
<feature type="modified residue" description="4-aspartylphosphate" evidence="2">
    <location>
        <position position="56"/>
    </location>
</feature>
<dbReference type="GO" id="GO:0000156">
    <property type="term" value="F:phosphorelay response regulator activity"/>
    <property type="evidence" value="ECO:0007669"/>
    <property type="project" value="InterPro"/>
</dbReference>
<evidence type="ECO:0000259" key="3">
    <source>
        <dbReference type="PROSITE" id="PS50110"/>
    </source>
</evidence>
<dbReference type="InterPro" id="IPR046947">
    <property type="entry name" value="LytR-like"/>
</dbReference>
<dbReference type="eggNOG" id="COG3279">
    <property type="taxonomic scope" value="Bacteria"/>
</dbReference>